<dbReference type="InterPro" id="IPR015231">
    <property type="entry name" value="DUF1934"/>
</dbReference>
<dbReference type="RefSeq" id="WP_188802270.1">
    <property type="nucleotide sequence ID" value="NZ_BMOK01000004.1"/>
</dbReference>
<protein>
    <recommendedName>
        <fullName evidence="3">DUF1934 domain-containing protein</fullName>
    </recommendedName>
</protein>
<evidence type="ECO:0000313" key="1">
    <source>
        <dbReference type="EMBL" id="GGL50166.1"/>
    </source>
</evidence>
<dbReference type="AlphaFoldDB" id="A0A917S388"/>
<organism evidence="1 2">
    <name type="scientific">Sporolactobacillus putidus</name>
    <dbReference type="NCBI Taxonomy" id="492735"/>
    <lineage>
        <taxon>Bacteria</taxon>
        <taxon>Bacillati</taxon>
        <taxon>Bacillota</taxon>
        <taxon>Bacilli</taxon>
        <taxon>Bacillales</taxon>
        <taxon>Sporolactobacillaceae</taxon>
        <taxon>Sporolactobacillus</taxon>
    </lineage>
</organism>
<dbReference type="EMBL" id="BMOK01000004">
    <property type="protein sequence ID" value="GGL50166.1"/>
    <property type="molecule type" value="Genomic_DNA"/>
</dbReference>
<dbReference type="Gene3D" id="2.40.128.20">
    <property type="match status" value="1"/>
</dbReference>
<accession>A0A917S388</accession>
<evidence type="ECO:0008006" key="3">
    <source>
        <dbReference type="Google" id="ProtNLM"/>
    </source>
</evidence>
<keyword evidence="2" id="KW-1185">Reference proteome</keyword>
<dbReference type="InterPro" id="IPR012674">
    <property type="entry name" value="Calycin"/>
</dbReference>
<comment type="caution">
    <text evidence="1">The sequence shown here is derived from an EMBL/GenBank/DDBJ whole genome shotgun (WGS) entry which is preliminary data.</text>
</comment>
<gene>
    <name evidence="1" type="ORF">GCM10007968_12960</name>
</gene>
<name>A0A917S388_9BACL</name>
<dbReference type="Proteomes" id="UP000654670">
    <property type="component" value="Unassembled WGS sequence"/>
</dbReference>
<evidence type="ECO:0000313" key="2">
    <source>
        <dbReference type="Proteomes" id="UP000654670"/>
    </source>
</evidence>
<reference evidence="1" key="1">
    <citation type="journal article" date="2014" name="Int. J. Syst. Evol. Microbiol.">
        <title>Complete genome sequence of Corynebacterium casei LMG S-19264T (=DSM 44701T), isolated from a smear-ripened cheese.</title>
        <authorList>
            <consortium name="US DOE Joint Genome Institute (JGI-PGF)"/>
            <person name="Walter F."/>
            <person name="Albersmeier A."/>
            <person name="Kalinowski J."/>
            <person name="Ruckert C."/>
        </authorList>
    </citation>
    <scope>NUCLEOTIDE SEQUENCE</scope>
    <source>
        <strain evidence="1">JCM 15325</strain>
    </source>
</reference>
<reference evidence="1" key="2">
    <citation type="submission" date="2020-09" db="EMBL/GenBank/DDBJ databases">
        <authorList>
            <person name="Sun Q."/>
            <person name="Ohkuma M."/>
        </authorList>
    </citation>
    <scope>NUCLEOTIDE SEQUENCE</scope>
    <source>
        <strain evidence="1">JCM 15325</strain>
    </source>
</reference>
<sequence>METHDAEIVFTSRIVSRQQPDANQITKSVLRGRIAEGAGSLYLIFSATVPEAGLVDYTIKLSGDGREALIRRKGAVPLRQPLFVGEPMRGTFEAPFGKLETEATALKINSSWDRETRSGTAGLVYEMMLQGEYVGRFRLDFRFTGMK</sequence>
<dbReference type="Pfam" id="PF09148">
    <property type="entry name" value="DUF1934"/>
    <property type="match status" value="1"/>
</dbReference>
<proteinExistence type="predicted"/>
<dbReference type="SUPFAM" id="SSF50814">
    <property type="entry name" value="Lipocalins"/>
    <property type="match status" value="1"/>
</dbReference>